<dbReference type="InterPro" id="IPR002156">
    <property type="entry name" value="RNaseH_domain"/>
</dbReference>
<dbReference type="GO" id="GO:0003676">
    <property type="term" value="F:nucleic acid binding"/>
    <property type="evidence" value="ECO:0007669"/>
    <property type="project" value="InterPro"/>
</dbReference>
<keyword evidence="3" id="KW-1185">Reference proteome</keyword>
<dbReference type="InterPro" id="IPR036691">
    <property type="entry name" value="Endo/exonu/phosph_ase_sf"/>
</dbReference>
<name>A0A803Q153_CANSA</name>
<proteinExistence type="predicted"/>
<evidence type="ECO:0000259" key="1">
    <source>
        <dbReference type="Pfam" id="PF13456"/>
    </source>
</evidence>
<dbReference type="CDD" id="cd06222">
    <property type="entry name" value="RNase_H_like"/>
    <property type="match status" value="1"/>
</dbReference>
<dbReference type="InterPro" id="IPR036397">
    <property type="entry name" value="RNaseH_sf"/>
</dbReference>
<dbReference type="Gramene" id="evm.model.07.1065">
    <property type="protein sequence ID" value="cds.evm.model.07.1065"/>
    <property type="gene ID" value="evm.TU.07.1065"/>
</dbReference>
<dbReference type="OMA" id="HILHECA"/>
<evidence type="ECO:0000313" key="2">
    <source>
        <dbReference type="EnsemblPlants" id="cds.evm.model.07.1065"/>
    </source>
</evidence>
<evidence type="ECO:0000313" key="3">
    <source>
        <dbReference type="Proteomes" id="UP000596661"/>
    </source>
</evidence>
<dbReference type="EMBL" id="UZAU01000655">
    <property type="status" value="NOT_ANNOTATED_CDS"/>
    <property type="molecule type" value="Genomic_DNA"/>
</dbReference>
<sequence length="542" mass="62517">MEVCTRGQPVWRLTDFYDEPNRRIRDQSWQLLRVLSHESILLWCIIGDFNNIANQEDKRGGRPYPSSLISRFQATLDDCNLVELDLQCYSFTWDRRRGTTHCVEIRLDKATVTHSWLEIFNQATLTNIGFFSSDHSPIHLQPAILHHDALVYYFRYENAWSRNPIWAELLKLVGHPRIEQNNYFELLAQQEIYWRQKSKQLWLHNGDKNTKYFHATASARKRNNQIQQLQNDDGVWTTWETSIEQDRILLKLPQGFVVSGSFRQYLNETNLVLIPKKKNFSTMGDLCPIALYNVAFKVISKVRANHLVLDLFNNHEAALILGFPTVQMLPVTHGPGLGISFVFDPGGSFRSWLELLFQTFLEENVCSVAMTCWAMWKARNKIVWKKKNSSVMEVITSTNTTLDQWKKAQDKITYNFLCLDNKGDGAELWSKHEENIIKINVDAATFEQENKYGFGIVVRNHLSNLITALFGCYGGNFAAEVIEIVAIKEALNWVKGEHWEWVVIETNSLVSGQAIRSTQTMFSTFGLLVADCKALLSTLHNV</sequence>
<dbReference type="InterPro" id="IPR012337">
    <property type="entry name" value="RNaseH-like_sf"/>
</dbReference>
<dbReference type="AlphaFoldDB" id="A0A803Q153"/>
<dbReference type="Gene3D" id="3.60.10.10">
    <property type="entry name" value="Endonuclease/exonuclease/phosphatase"/>
    <property type="match status" value="1"/>
</dbReference>
<organism evidence="2 3">
    <name type="scientific">Cannabis sativa</name>
    <name type="common">Hemp</name>
    <name type="synonym">Marijuana</name>
    <dbReference type="NCBI Taxonomy" id="3483"/>
    <lineage>
        <taxon>Eukaryota</taxon>
        <taxon>Viridiplantae</taxon>
        <taxon>Streptophyta</taxon>
        <taxon>Embryophyta</taxon>
        <taxon>Tracheophyta</taxon>
        <taxon>Spermatophyta</taxon>
        <taxon>Magnoliopsida</taxon>
        <taxon>eudicotyledons</taxon>
        <taxon>Gunneridae</taxon>
        <taxon>Pentapetalae</taxon>
        <taxon>rosids</taxon>
        <taxon>fabids</taxon>
        <taxon>Rosales</taxon>
        <taxon>Cannabaceae</taxon>
        <taxon>Cannabis</taxon>
    </lineage>
</organism>
<reference evidence="2" key="2">
    <citation type="submission" date="2021-03" db="UniProtKB">
        <authorList>
            <consortium name="EnsemblPlants"/>
        </authorList>
    </citation>
    <scope>IDENTIFICATION</scope>
</reference>
<protein>
    <recommendedName>
        <fullName evidence="1">RNase H type-1 domain-containing protein</fullName>
    </recommendedName>
</protein>
<dbReference type="SUPFAM" id="SSF53098">
    <property type="entry name" value="Ribonuclease H-like"/>
    <property type="match status" value="1"/>
</dbReference>
<dbReference type="GO" id="GO:0004523">
    <property type="term" value="F:RNA-DNA hybrid ribonuclease activity"/>
    <property type="evidence" value="ECO:0007669"/>
    <property type="project" value="InterPro"/>
</dbReference>
<dbReference type="PANTHER" id="PTHR33710:SF79">
    <property type="entry name" value="OS06G0205337 PROTEIN"/>
    <property type="match status" value="1"/>
</dbReference>
<dbReference type="SUPFAM" id="SSF56219">
    <property type="entry name" value="DNase I-like"/>
    <property type="match status" value="1"/>
</dbReference>
<dbReference type="PANTHER" id="PTHR33710">
    <property type="entry name" value="BNAC02G09200D PROTEIN"/>
    <property type="match status" value="1"/>
</dbReference>
<accession>A0A803Q153</accession>
<dbReference type="EnsemblPlants" id="evm.model.07.1065">
    <property type="protein sequence ID" value="cds.evm.model.07.1065"/>
    <property type="gene ID" value="evm.TU.07.1065"/>
</dbReference>
<dbReference type="InterPro" id="IPR044730">
    <property type="entry name" value="RNase_H-like_dom_plant"/>
</dbReference>
<feature type="domain" description="RNase H type-1" evidence="1">
    <location>
        <begin position="440"/>
        <end position="541"/>
    </location>
</feature>
<dbReference type="Gene3D" id="3.30.420.10">
    <property type="entry name" value="Ribonuclease H-like superfamily/Ribonuclease H"/>
    <property type="match status" value="1"/>
</dbReference>
<dbReference type="Proteomes" id="UP000596661">
    <property type="component" value="Chromosome 7"/>
</dbReference>
<reference evidence="2" key="1">
    <citation type="submission" date="2018-11" db="EMBL/GenBank/DDBJ databases">
        <authorList>
            <person name="Grassa J C."/>
        </authorList>
    </citation>
    <scope>NUCLEOTIDE SEQUENCE [LARGE SCALE GENOMIC DNA]</scope>
</reference>
<dbReference type="Pfam" id="PF13456">
    <property type="entry name" value="RVT_3"/>
    <property type="match status" value="1"/>
</dbReference>